<accession>A0A9P0P6L8</accession>
<organism evidence="1 2">
    <name type="scientific">Acanthoscelides obtectus</name>
    <name type="common">Bean weevil</name>
    <name type="synonym">Bruchus obtectus</name>
    <dbReference type="NCBI Taxonomy" id="200917"/>
    <lineage>
        <taxon>Eukaryota</taxon>
        <taxon>Metazoa</taxon>
        <taxon>Ecdysozoa</taxon>
        <taxon>Arthropoda</taxon>
        <taxon>Hexapoda</taxon>
        <taxon>Insecta</taxon>
        <taxon>Pterygota</taxon>
        <taxon>Neoptera</taxon>
        <taxon>Endopterygota</taxon>
        <taxon>Coleoptera</taxon>
        <taxon>Polyphaga</taxon>
        <taxon>Cucujiformia</taxon>
        <taxon>Chrysomeloidea</taxon>
        <taxon>Chrysomelidae</taxon>
        <taxon>Bruchinae</taxon>
        <taxon>Bruchini</taxon>
        <taxon>Acanthoscelides</taxon>
    </lineage>
</organism>
<reference evidence="1" key="1">
    <citation type="submission" date="2022-03" db="EMBL/GenBank/DDBJ databases">
        <authorList>
            <person name="Sayadi A."/>
        </authorList>
    </citation>
    <scope>NUCLEOTIDE SEQUENCE</scope>
</reference>
<sequence>MNSTPINVMKVECIEPPLQLRQKNEGRQSSGQNGLQDGLCEFQTGGQLLVCTALQRGYAERRSFVKL</sequence>
<dbReference type="Proteomes" id="UP001152888">
    <property type="component" value="Unassembled WGS sequence"/>
</dbReference>
<proteinExistence type="predicted"/>
<evidence type="ECO:0000313" key="1">
    <source>
        <dbReference type="EMBL" id="CAH1970911.1"/>
    </source>
</evidence>
<gene>
    <name evidence="1" type="ORF">ACAOBT_LOCUS9169</name>
</gene>
<name>A0A9P0P6L8_ACAOB</name>
<protein>
    <submittedName>
        <fullName evidence="1">Uncharacterized protein</fullName>
    </submittedName>
</protein>
<comment type="caution">
    <text evidence="1">The sequence shown here is derived from an EMBL/GenBank/DDBJ whole genome shotgun (WGS) entry which is preliminary data.</text>
</comment>
<dbReference type="EMBL" id="CAKOFQ010006779">
    <property type="protein sequence ID" value="CAH1970911.1"/>
    <property type="molecule type" value="Genomic_DNA"/>
</dbReference>
<keyword evidence="2" id="KW-1185">Reference proteome</keyword>
<dbReference type="AlphaFoldDB" id="A0A9P0P6L8"/>
<evidence type="ECO:0000313" key="2">
    <source>
        <dbReference type="Proteomes" id="UP001152888"/>
    </source>
</evidence>